<feature type="signal peptide" evidence="2">
    <location>
        <begin position="1"/>
        <end position="24"/>
    </location>
</feature>
<dbReference type="EMBL" id="CP020772">
    <property type="protein sequence ID" value="ARI76120.1"/>
    <property type="molecule type" value="Genomic_DNA"/>
</dbReference>
<dbReference type="InterPro" id="IPR051465">
    <property type="entry name" value="Cell_Envelope_Struct_Comp"/>
</dbReference>
<dbReference type="STRING" id="402384.HM131_04390"/>
<dbReference type="InterPro" id="IPR014044">
    <property type="entry name" value="CAP_dom"/>
</dbReference>
<evidence type="ECO:0000313" key="5">
    <source>
        <dbReference type="Proteomes" id="UP000192527"/>
    </source>
</evidence>
<accession>A0A1W5ZS29</accession>
<name>A0A1W5ZS29_9BACI</name>
<dbReference type="Proteomes" id="UP000192527">
    <property type="component" value="Chromosome"/>
</dbReference>
<dbReference type="InterPro" id="IPR035940">
    <property type="entry name" value="CAP_sf"/>
</dbReference>
<dbReference type="PROSITE" id="PS51272">
    <property type="entry name" value="SLH"/>
    <property type="match status" value="3"/>
</dbReference>
<feature type="domain" description="SLH" evidence="3">
    <location>
        <begin position="145"/>
        <end position="208"/>
    </location>
</feature>
<protein>
    <recommendedName>
        <fullName evidence="3">SLH domain-containing protein</fullName>
    </recommendedName>
</protein>
<dbReference type="RefSeq" id="WP_085028339.1">
    <property type="nucleotide sequence ID" value="NZ_CP020772.1"/>
</dbReference>
<dbReference type="NCBIfam" id="TIGR02909">
    <property type="entry name" value="spore_YkwD"/>
    <property type="match status" value="1"/>
</dbReference>
<evidence type="ECO:0000256" key="1">
    <source>
        <dbReference type="ARBA" id="ARBA00022729"/>
    </source>
</evidence>
<dbReference type="InterPro" id="IPR014258">
    <property type="entry name" value="CAP_domain_YkwD-like"/>
</dbReference>
<dbReference type="PANTHER" id="PTHR43308">
    <property type="entry name" value="OUTER MEMBRANE PROTEIN ALPHA-RELATED"/>
    <property type="match status" value="1"/>
</dbReference>
<feature type="chain" id="PRO_5012981117" description="SLH domain-containing protein" evidence="2">
    <location>
        <begin position="25"/>
        <end position="344"/>
    </location>
</feature>
<sequence length="344" mass="37404">MKFIGSTIFSLALMLSVFTGTASASSTFQDVDQVPWAVEEIEYLHDQGIVQGYGDGRFGPEDNITRAQAALMLVNALYPNEQANQAPAFSDVSGDNFYANAIALANEKGLISGYPNGTFKPSESITRAEAAVIIDNAYDVERAGGAVEFSDVASIKWAQGSVLDLSSQQIINGYPDGTFRPNHSIDRAEYAVMVAAAMDQSFIKQEEQTSDSGNQEITAFEKQVVVLTNEERTSRGLEPLTIDTELSKVADEKSRDMINKGYFAHESPTYGSPFDMMGEFGITYESAAENIAAGMQTPEGVVNAWMDSPGHKMNILDPDLTHIGIGHVEGGGYGHYWTQMFIQK</sequence>
<dbReference type="Pfam" id="PF00188">
    <property type="entry name" value="CAP"/>
    <property type="match status" value="1"/>
</dbReference>
<feature type="domain" description="SLH" evidence="3">
    <location>
        <begin position="24"/>
        <end position="87"/>
    </location>
</feature>
<reference evidence="4 5" key="1">
    <citation type="submission" date="2017-04" db="EMBL/GenBank/DDBJ databases">
        <title>The whole genome sequencing and assembly of Halobacillus mangrovi strain.</title>
        <authorList>
            <person name="Lee S.-J."/>
            <person name="Park M.-K."/>
            <person name="Kim J.-Y."/>
            <person name="Lee Y.-J."/>
            <person name="Yi H."/>
            <person name="Bahn Y.-S."/>
            <person name="Kim J.F."/>
            <person name="Lee D.-W."/>
        </authorList>
    </citation>
    <scope>NUCLEOTIDE SEQUENCE [LARGE SCALE GENOMIC DNA]</scope>
    <source>
        <strain evidence="4 5">KTB 131</strain>
    </source>
</reference>
<gene>
    <name evidence="4" type="ORF">HM131_04390</name>
</gene>
<evidence type="ECO:0000259" key="3">
    <source>
        <dbReference type="PROSITE" id="PS51272"/>
    </source>
</evidence>
<proteinExistence type="predicted"/>
<evidence type="ECO:0000256" key="2">
    <source>
        <dbReference type="SAM" id="SignalP"/>
    </source>
</evidence>
<keyword evidence="1 2" id="KW-0732">Signal</keyword>
<dbReference type="InterPro" id="IPR001119">
    <property type="entry name" value="SLH_dom"/>
</dbReference>
<evidence type="ECO:0000313" key="4">
    <source>
        <dbReference type="EMBL" id="ARI76120.1"/>
    </source>
</evidence>
<dbReference type="CDD" id="cd05379">
    <property type="entry name" value="CAP_bacterial"/>
    <property type="match status" value="1"/>
</dbReference>
<dbReference type="SUPFAM" id="SSF55797">
    <property type="entry name" value="PR-1-like"/>
    <property type="match status" value="1"/>
</dbReference>
<keyword evidence="5" id="KW-1185">Reference proteome</keyword>
<dbReference type="Pfam" id="PF00395">
    <property type="entry name" value="SLH"/>
    <property type="match status" value="3"/>
</dbReference>
<dbReference type="AlphaFoldDB" id="A0A1W5ZS29"/>
<dbReference type="Gene3D" id="3.40.33.10">
    <property type="entry name" value="CAP"/>
    <property type="match status" value="1"/>
</dbReference>
<feature type="domain" description="SLH" evidence="3">
    <location>
        <begin position="88"/>
        <end position="144"/>
    </location>
</feature>
<organism evidence="4 5">
    <name type="scientific">Halobacillus mangrovi</name>
    <dbReference type="NCBI Taxonomy" id="402384"/>
    <lineage>
        <taxon>Bacteria</taxon>
        <taxon>Bacillati</taxon>
        <taxon>Bacillota</taxon>
        <taxon>Bacilli</taxon>
        <taxon>Bacillales</taxon>
        <taxon>Bacillaceae</taxon>
        <taxon>Halobacillus</taxon>
    </lineage>
</organism>
<dbReference type="KEGG" id="hmn:HM131_04390"/>
<dbReference type="OrthoDB" id="9783944at2"/>